<dbReference type="RefSeq" id="WP_036777829.1">
    <property type="nucleotide sequence ID" value="NZ_CP012413.1"/>
</dbReference>
<evidence type="ECO:0000256" key="1">
    <source>
        <dbReference type="SAM" id="MobiDB-lite"/>
    </source>
</evidence>
<dbReference type="EMBL" id="CP038908">
    <property type="protein sequence ID" value="QGO07000.1"/>
    <property type="molecule type" value="Genomic_DNA"/>
</dbReference>
<name>A0A9Q6LP56_PISSA</name>
<accession>A0A9Q6LP56</accession>
<evidence type="ECO:0000313" key="2">
    <source>
        <dbReference type="EMBL" id="QGO07000.1"/>
    </source>
</evidence>
<feature type="region of interest" description="Disordered" evidence="1">
    <location>
        <begin position="73"/>
        <end position="105"/>
    </location>
</feature>
<proteinExistence type="predicted"/>
<protein>
    <submittedName>
        <fullName evidence="2">Uncharacterized protein</fullName>
    </submittedName>
</protein>
<feature type="compositionally biased region" description="Low complexity" evidence="1">
    <location>
        <begin position="88"/>
        <end position="99"/>
    </location>
</feature>
<keyword evidence="3" id="KW-1185">Reference proteome</keyword>
<gene>
    <name evidence="2" type="ORF">Psal009_02937</name>
</gene>
<organism evidence="2 3">
    <name type="scientific">Piscirickettsia salmonis</name>
    <dbReference type="NCBI Taxonomy" id="1238"/>
    <lineage>
        <taxon>Bacteria</taxon>
        <taxon>Pseudomonadati</taxon>
        <taxon>Pseudomonadota</taxon>
        <taxon>Gammaproteobacteria</taxon>
        <taxon>Thiotrichales</taxon>
        <taxon>Piscirickettsiaceae</taxon>
        <taxon>Piscirickettsia</taxon>
    </lineage>
</organism>
<feature type="region of interest" description="Disordered" evidence="1">
    <location>
        <begin position="27"/>
        <end position="47"/>
    </location>
</feature>
<feature type="compositionally biased region" description="Acidic residues" evidence="1">
    <location>
        <begin position="35"/>
        <end position="45"/>
    </location>
</feature>
<reference evidence="2 3" key="1">
    <citation type="submission" date="2019-04" db="EMBL/GenBank/DDBJ databases">
        <title>Complete genome sequencing of Piscirickettsia salmonis strain Psal-009.</title>
        <authorList>
            <person name="Schober I."/>
            <person name="Bunk B."/>
            <person name="Sproer C."/>
            <person name="Carril G.P."/>
            <person name="Riedel T."/>
            <person name="Flores-Herrera P.A."/>
            <person name="Nourdin-Galindo G."/>
            <person name="Marshall S.H."/>
            <person name="Overmann J."/>
        </authorList>
    </citation>
    <scope>NUCLEOTIDE SEQUENCE [LARGE SCALE GENOMIC DNA]</scope>
    <source>
        <strain evidence="2 3">Psal-009</strain>
    </source>
</reference>
<dbReference type="Proteomes" id="UP000422232">
    <property type="component" value="Chromosome"/>
</dbReference>
<sequence>MNQQQGELELLLHSQVTDYASEWMSGYDAAQNEQLEADNPNDPDQETTAFDAWTEGWWAGFYNEPPLYQKNAPVDNVAAARSQAANENSLQSNKSNNDNNSEEHQEKGFEKALLGVGVAFACVVCYELVVTMVA</sequence>
<dbReference type="AlphaFoldDB" id="A0A9Q6LP56"/>
<evidence type="ECO:0000313" key="3">
    <source>
        <dbReference type="Proteomes" id="UP000422232"/>
    </source>
</evidence>